<dbReference type="Pfam" id="PF15239">
    <property type="entry name" value="CFAP96-like"/>
    <property type="match status" value="1"/>
</dbReference>
<sequence length="320" mass="36951">MTAHTLDNMGKNHGKYDMDRIGLFSEMPYMIDDKYQQPIMKDNVRDLKKSQMYPGILKTKTGLQDAYFDPKFKRLFENEKWQPQSGMSNNKNGKKEKKISTQPFIPSGPAKHHSTAGDYFGTFGPKLPGSMSNEKNPSPKKEKLPPNMITKATNTRGPGYADIGFSPFPEYKSSPYNDVKEHNKKDKLNKTSPFLMGGPGQFFEKNPYFNNDQKPTYNMISKTNFKGTPFVPSSTIKNFGNGFEKWPSHSDDRYIDPFRIGYKDKKDKKNDNSIITFYPQTRNKSLYTTSTMQRKLKIAMNNHNWRTYDTITYPIETIKK</sequence>
<dbReference type="PANTHER" id="PTHR31144">
    <property type="entry name" value="UPF0602 PROTEIN C4ORF47"/>
    <property type="match status" value="1"/>
</dbReference>
<dbReference type="EMBL" id="VUJU01000115">
    <property type="protein sequence ID" value="KAF0772944.1"/>
    <property type="molecule type" value="Genomic_DNA"/>
</dbReference>
<dbReference type="OrthoDB" id="283553at2759"/>
<evidence type="ECO:0000256" key="1">
    <source>
        <dbReference type="ARBA" id="ARBA00004300"/>
    </source>
</evidence>
<dbReference type="GO" id="GO:0005813">
    <property type="term" value="C:centrosome"/>
    <property type="evidence" value="ECO:0007669"/>
    <property type="project" value="UniProtKB-SubCell"/>
</dbReference>
<feature type="compositionally biased region" description="Polar residues" evidence="6">
    <location>
        <begin position="81"/>
        <end position="91"/>
    </location>
</feature>
<dbReference type="PANTHER" id="PTHR31144:SF1">
    <property type="entry name" value="UPF0602 PROTEIN C4ORF47"/>
    <property type="match status" value="1"/>
</dbReference>
<reference evidence="7 8" key="1">
    <citation type="submission" date="2019-08" db="EMBL/GenBank/DDBJ databases">
        <title>Whole genome of Aphis craccivora.</title>
        <authorList>
            <person name="Voronova N.V."/>
            <person name="Shulinski R.S."/>
            <person name="Bandarenka Y.V."/>
            <person name="Zhorov D.G."/>
            <person name="Warner D."/>
        </authorList>
    </citation>
    <scope>NUCLEOTIDE SEQUENCE [LARGE SCALE GENOMIC DNA]</scope>
    <source>
        <strain evidence="7">180601</strain>
        <tissue evidence="7">Whole Body</tissue>
    </source>
</reference>
<comment type="subcellular location">
    <subcellularLocation>
        <location evidence="1">Cytoplasm</location>
        <location evidence="1">Cytoskeleton</location>
        <location evidence="1">Microtubule organizing center</location>
        <location evidence="1">Centrosome</location>
    </subcellularLocation>
</comment>
<gene>
    <name evidence="7" type="ORF">FWK35_00012563</name>
</gene>
<feature type="region of interest" description="Disordered" evidence="6">
    <location>
        <begin position="126"/>
        <end position="147"/>
    </location>
</feature>
<feature type="region of interest" description="Disordered" evidence="6">
    <location>
        <begin position="80"/>
        <end position="113"/>
    </location>
</feature>
<accession>A0A6G0ZNF6</accession>
<dbReference type="Proteomes" id="UP000478052">
    <property type="component" value="Unassembled WGS sequence"/>
</dbReference>
<name>A0A6G0ZNF6_APHCR</name>
<comment type="caution">
    <text evidence="7">The sequence shown here is derived from an EMBL/GenBank/DDBJ whole genome shotgun (WGS) entry which is preliminary data.</text>
</comment>
<keyword evidence="8" id="KW-1185">Reference proteome</keyword>
<organism evidence="7 8">
    <name type="scientific">Aphis craccivora</name>
    <name type="common">Cowpea aphid</name>
    <dbReference type="NCBI Taxonomy" id="307492"/>
    <lineage>
        <taxon>Eukaryota</taxon>
        <taxon>Metazoa</taxon>
        <taxon>Ecdysozoa</taxon>
        <taxon>Arthropoda</taxon>
        <taxon>Hexapoda</taxon>
        <taxon>Insecta</taxon>
        <taxon>Pterygota</taxon>
        <taxon>Neoptera</taxon>
        <taxon>Paraneoptera</taxon>
        <taxon>Hemiptera</taxon>
        <taxon>Sternorrhyncha</taxon>
        <taxon>Aphidomorpha</taxon>
        <taxon>Aphidoidea</taxon>
        <taxon>Aphididae</taxon>
        <taxon>Aphidini</taxon>
        <taxon>Aphis</taxon>
        <taxon>Aphis</taxon>
    </lineage>
</organism>
<evidence type="ECO:0000256" key="5">
    <source>
        <dbReference type="ARBA" id="ARBA00035693"/>
    </source>
</evidence>
<protein>
    <recommendedName>
        <fullName evidence="5">Cilia-and flagella-associated protein 96</fullName>
    </recommendedName>
</protein>
<keyword evidence="3" id="KW-0206">Cytoskeleton</keyword>
<evidence type="ECO:0000313" key="8">
    <source>
        <dbReference type="Proteomes" id="UP000478052"/>
    </source>
</evidence>
<dbReference type="GO" id="GO:0005881">
    <property type="term" value="C:cytoplasmic microtubule"/>
    <property type="evidence" value="ECO:0007669"/>
    <property type="project" value="TreeGrafter"/>
</dbReference>
<evidence type="ECO:0000256" key="3">
    <source>
        <dbReference type="ARBA" id="ARBA00023212"/>
    </source>
</evidence>
<evidence type="ECO:0000256" key="4">
    <source>
        <dbReference type="ARBA" id="ARBA00035656"/>
    </source>
</evidence>
<keyword evidence="2" id="KW-0963">Cytoplasm</keyword>
<evidence type="ECO:0000256" key="6">
    <source>
        <dbReference type="SAM" id="MobiDB-lite"/>
    </source>
</evidence>
<evidence type="ECO:0000313" key="7">
    <source>
        <dbReference type="EMBL" id="KAF0772944.1"/>
    </source>
</evidence>
<comment type="similarity">
    <text evidence="4">Belongs to the CFAP96 family.</text>
</comment>
<dbReference type="InterPro" id="IPR029358">
    <property type="entry name" value="CFAP96"/>
</dbReference>
<dbReference type="AlphaFoldDB" id="A0A6G0ZNF6"/>
<evidence type="ECO:0000256" key="2">
    <source>
        <dbReference type="ARBA" id="ARBA00022490"/>
    </source>
</evidence>
<proteinExistence type="inferred from homology"/>